<feature type="region of interest" description="Disordered" evidence="1">
    <location>
        <begin position="119"/>
        <end position="153"/>
    </location>
</feature>
<accession>A0A9R1P2H2</accession>
<name>A0A9R1P2H2_TRITD</name>
<dbReference type="Gramene" id="TRITD2Av1G245090.1">
    <property type="protein sequence ID" value="TRITD2Av1G245090.1"/>
    <property type="gene ID" value="TRITD2Av1G245090"/>
</dbReference>
<evidence type="ECO:0000313" key="2">
    <source>
        <dbReference type="EMBL" id="VAH35536.1"/>
    </source>
</evidence>
<protein>
    <submittedName>
        <fullName evidence="2">Uncharacterized protein</fullName>
    </submittedName>
</protein>
<dbReference type="EMBL" id="LT934113">
    <property type="protein sequence ID" value="VAH35536.1"/>
    <property type="molecule type" value="Genomic_DNA"/>
</dbReference>
<evidence type="ECO:0000313" key="3">
    <source>
        <dbReference type="Proteomes" id="UP000324705"/>
    </source>
</evidence>
<feature type="compositionally biased region" description="Polar residues" evidence="1">
    <location>
        <begin position="119"/>
        <end position="138"/>
    </location>
</feature>
<keyword evidence="3" id="KW-1185">Reference proteome</keyword>
<dbReference type="Proteomes" id="UP000324705">
    <property type="component" value="Chromosome 2A"/>
</dbReference>
<reference evidence="2 3" key="1">
    <citation type="submission" date="2017-09" db="EMBL/GenBank/DDBJ databases">
        <authorList>
            <consortium name="International Durum Wheat Genome Sequencing Consortium (IDWGSC)"/>
            <person name="Milanesi L."/>
        </authorList>
    </citation>
    <scope>NUCLEOTIDE SEQUENCE [LARGE SCALE GENOMIC DNA]</scope>
    <source>
        <strain evidence="3">cv. Svevo</strain>
    </source>
</reference>
<proteinExistence type="predicted"/>
<feature type="compositionally biased region" description="Low complexity" evidence="1">
    <location>
        <begin position="179"/>
        <end position="199"/>
    </location>
</feature>
<organism evidence="2 3">
    <name type="scientific">Triticum turgidum subsp. durum</name>
    <name type="common">Durum wheat</name>
    <name type="synonym">Triticum durum</name>
    <dbReference type="NCBI Taxonomy" id="4567"/>
    <lineage>
        <taxon>Eukaryota</taxon>
        <taxon>Viridiplantae</taxon>
        <taxon>Streptophyta</taxon>
        <taxon>Embryophyta</taxon>
        <taxon>Tracheophyta</taxon>
        <taxon>Spermatophyta</taxon>
        <taxon>Magnoliopsida</taxon>
        <taxon>Liliopsida</taxon>
        <taxon>Poales</taxon>
        <taxon>Poaceae</taxon>
        <taxon>BOP clade</taxon>
        <taxon>Pooideae</taxon>
        <taxon>Triticodae</taxon>
        <taxon>Triticeae</taxon>
        <taxon>Triticinae</taxon>
        <taxon>Triticum</taxon>
    </lineage>
</organism>
<dbReference type="AlphaFoldDB" id="A0A9R1P2H2"/>
<evidence type="ECO:0000256" key="1">
    <source>
        <dbReference type="SAM" id="MobiDB-lite"/>
    </source>
</evidence>
<sequence length="242" mass="25515">MEFAGEVDDFALDLIREHLLGADGGVLATANHDQGPFCDDVTFPVLPPSAAEPEAYLQQPMFFPQQGQRQEQMLGYMDLTHQYVNSYPAAPVVFRAPEPVMIQFGGEPSPVRALSSTLTISVPPQGTPSGPASQTAGATNKRKRSQDEDADVEVTGVVINKAVKAEAPSPSSARVSWDTPSSVSRGTASSTVTSVATTSEGGFPRTPSSSGLEYWEALMGGMPLLSPLSPHPALGFPQLSVS</sequence>
<feature type="region of interest" description="Disordered" evidence="1">
    <location>
        <begin position="168"/>
        <end position="208"/>
    </location>
</feature>
<gene>
    <name evidence="2" type="ORF">TRITD_2Av1G245090</name>
</gene>